<dbReference type="InterPro" id="IPR023476">
    <property type="entry name" value="Pep_tRNA_hydro_II_dom_sf"/>
</dbReference>
<dbReference type="InterPro" id="IPR018988">
    <property type="entry name" value="DUF2000"/>
</dbReference>
<name>A0ABU8TLT2_9HYPH</name>
<proteinExistence type="predicted"/>
<evidence type="ECO:0000313" key="1">
    <source>
        <dbReference type="EMBL" id="MEJ8475130.1"/>
    </source>
</evidence>
<dbReference type="Gene3D" id="3.40.1490.10">
    <property type="entry name" value="Bit1"/>
    <property type="match status" value="1"/>
</dbReference>
<dbReference type="SUPFAM" id="SSF102462">
    <property type="entry name" value="Peptidyl-tRNA hydrolase II"/>
    <property type="match status" value="1"/>
</dbReference>
<reference evidence="1 2" key="1">
    <citation type="submission" date="2024-02" db="EMBL/GenBank/DDBJ databases">
        <title>Roseibium algae sp. nov., isolated from marine alga (Grateloupia sp.), showing potential in myo-inositol conversion.</title>
        <authorList>
            <person name="Wang Y."/>
        </authorList>
    </citation>
    <scope>NUCLEOTIDE SEQUENCE [LARGE SCALE GENOMIC DNA]</scope>
    <source>
        <strain evidence="1 2">H3510</strain>
    </source>
</reference>
<sequence length="137" mass="14652">MSTDLRIAIISRPDLPIGLLANTVAAISVGIGAKLPILGNLQLTDTEGRTIDISSNRPVPILQAGQEVLSELLLKALKTNEAAIVPFPAFARSLHSYADYEVAFPDKDLSIEPLDGLGLAGPEKWVRSLTGNLKLLR</sequence>
<protein>
    <submittedName>
        <fullName evidence="1">DUF2000 domain-containing protein</fullName>
    </submittedName>
</protein>
<dbReference type="Pfam" id="PF09391">
    <property type="entry name" value="DUF2000"/>
    <property type="match status" value="1"/>
</dbReference>
<accession>A0ABU8TLT2</accession>
<comment type="caution">
    <text evidence="1">The sequence shown here is derived from an EMBL/GenBank/DDBJ whole genome shotgun (WGS) entry which is preliminary data.</text>
</comment>
<dbReference type="EMBL" id="JBAKIA010000009">
    <property type="protein sequence ID" value="MEJ8475130.1"/>
    <property type="molecule type" value="Genomic_DNA"/>
</dbReference>
<gene>
    <name evidence="1" type="ORF">V6575_13625</name>
</gene>
<evidence type="ECO:0000313" key="2">
    <source>
        <dbReference type="Proteomes" id="UP001385499"/>
    </source>
</evidence>
<keyword evidence="2" id="KW-1185">Reference proteome</keyword>
<dbReference type="RefSeq" id="WP_340275031.1">
    <property type="nucleotide sequence ID" value="NZ_JBAKIA010000009.1"/>
</dbReference>
<organism evidence="1 2">
    <name type="scientific">Roseibium algae</name>
    <dbReference type="NCBI Taxonomy" id="3123038"/>
    <lineage>
        <taxon>Bacteria</taxon>
        <taxon>Pseudomonadati</taxon>
        <taxon>Pseudomonadota</taxon>
        <taxon>Alphaproteobacteria</taxon>
        <taxon>Hyphomicrobiales</taxon>
        <taxon>Stappiaceae</taxon>
        <taxon>Roseibium</taxon>
    </lineage>
</organism>
<dbReference type="Proteomes" id="UP001385499">
    <property type="component" value="Unassembled WGS sequence"/>
</dbReference>